<evidence type="ECO:0000313" key="3">
    <source>
        <dbReference type="Proteomes" id="UP001139409"/>
    </source>
</evidence>
<dbReference type="Proteomes" id="UP001139409">
    <property type="component" value="Unassembled WGS sequence"/>
</dbReference>
<proteinExistence type="predicted"/>
<reference evidence="2" key="1">
    <citation type="submission" date="2021-09" db="EMBL/GenBank/DDBJ databases">
        <title>Fulvivirga sp. isolated from coastal sediment.</title>
        <authorList>
            <person name="Yu H."/>
        </authorList>
    </citation>
    <scope>NUCLEOTIDE SEQUENCE</scope>
    <source>
        <strain evidence="2">1062</strain>
    </source>
</reference>
<name>A0A9X1KWW0_9BACT</name>
<gene>
    <name evidence="2" type="ORF">LDX50_02180</name>
</gene>
<keyword evidence="3" id="KW-1185">Reference proteome</keyword>
<organism evidence="2 3">
    <name type="scientific">Fulvivirga sedimenti</name>
    <dbReference type="NCBI Taxonomy" id="2879465"/>
    <lineage>
        <taxon>Bacteria</taxon>
        <taxon>Pseudomonadati</taxon>
        <taxon>Bacteroidota</taxon>
        <taxon>Cytophagia</taxon>
        <taxon>Cytophagales</taxon>
        <taxon>Fulvivirgaceae</taxon>
        <taxon>Fulvivirga</taxon>
    </lineage>
</organism>
<comment type="caution">
    <text evidence="2">The sequence shown here is derived from an EMBL/GenBank/DDBJ whole genome shotgun (WGS) entry which is preliminary data.</text>
</comment>
<evidence type="ECO:0000259" key="1">
    <source>
        <dbReference type="Pfam" id="PF08885"/>
    </source>
</evidence>
<evidence type="ECO:0000313" key="2">
    <source>
        <dbReference type="EMBL" id="MCA6073652.1"/>
    </source>
</evidence>
<dbReference type="AlphaFoldDB" id="A0A9X1KWW0"/>
<dbReference type="RefSeq" id="WP_225696763.1">
    <property type="nucleotide sequence ID" value="NZ_JAIXNE010000001.1"/>
</dbReference>
<dbReference type="EMBL" id="JAIXNE010000001">
    <property type="protein sequence ID" value="MCA6073652.1"/>
    <property type="molecule type" value="Genomic_DNA"/>
</dbReference>
<sequence>MFRTELHPLKSPDKIALTDHLVMLGSCFSEMLGSKLSDRKFHLQSNPLGILFNPISQHRLLKFALGMENPVSTAFETNGMYYHPDAHSRIFASDPETLQTDLKNRINSLAKFLESTQWLILTYGTAFVYSRDGHIVANCHKQPASSFEKRLLNVEEMLQDFESVYSTLQQQFPQLNIIVTVSPIRHVRDTLELNSVSKSLLRVFCHEISSRYRQIHYFPAYELLMDDLRDYRFYAADMIHPSEVAENYIFDVFSETYFGSETTGIIREWEKLKKALEHRPFHPQSAAHRAFLEKTREKLKDLSGKLDLHEEIEQINKLLG</sequence>
<feature type="domain" description="GSCFA" evidence="1">
    <location>
        <begin position="21"/>
        <end position="253"/>
    </location>
</feature>
<dbReference type="Pfam" id="PF08885">
    <property type="entry name" value="GSCFA"/>
    <property type="match status" value="1"/>
</dbReference>
<dbReference type="SUPFAM" id="SSF52266">
    <property type="entry name" value="SGNH hydrolase"/>
    <property type="match status" value="1"/>
</dbReference>
<dbReference type="InterPro" id="IPR014982">
    <property type="entry name" value="GSCFA"/>
</dbReference>
<accession>A0A9X1KWW0</accession>
<protein>
    <submittedName>
        <fullName evidence="2">GSCFA domain-containing protein</fullName>
    </submittedName>
</protein>